<dbReference type="GO" id="GO:0072344">
    <property type="term" value="P:rescue of stalled ribosome"/>
    <property type="evidence" value="ECO:0007669"/>
    <property type="project" value="UniProtKB-UniRule"/>
</dbReference>
<keyword evidence="4 8" id="KW-0694">RNA-binding</keyword>
<comment type="function">
    <text evidence="8">Catalyzes the release of premature peptidyl moieties from peptidyl-tRNA molecules trapped in stalled 50S ribosomal subunits, and thus maintains levels of free tRNAs and 50S ribosomes.</text>
</comment>
<dbReference type="SUPFAM" id="SSF53178">
    <property type="entry name" value="Peptidyl-tRNA hydrolase-like"/>
    <property type="match status" value="1"/>
</dbReference>
<comment type="similarity">
    <text evidence="5 8 10">Belongs to the PTH family.</text>
</comment>
<dbReference type="Pfam" id="PF01195">
    <property type="entry name" value="Pept_tRNA_hydro"/>
    <property type="match status" value="1"/>
</dbReference>
<dbReference type="InterPro" id="IPR036416">
    <property type="entry name" value="Pept_tRNA_hydro_sf"/>
</dbReference>
<accession>C8P4K9</accession>
<dbReference type="GO" id="GO:0000049">
    <property type="term" value="F:tRNA binding"/>
    <property type="evidence" value="ECO:0007669"/>
    <property type="project" value="UniProtKB-UniRule"/>
</dbReference>
<dbReference type="PATRIC" id="fig|525309.8.peg.840"/>
<feature type="binding site" evidence="8">
    <location>
        <position position="87"/>
    </location>
    <ligand>
        <name>tRNA</name>
        <dbReference type="ChEBI" id="CHEBI:17843"/>
    </ligand>
</feature>
<reference evidence="11 13" key="1">
    <citation type="submission" date="2009-09" db="EMBL/GenBank/DDBJ databases">
        <authorList>
            <person name="Qin X."/>
            <person name="Bachman B."/>
            <person name="Battles P."/>
            <person name="Bell A."/>
            <person name="Bess C."/>
            <person name="Bickham C."/>
            <person name="Chaboub L."/>
            <person name="Chen D."/>
            <person name="Coyle M."/>
            <person name="Deiros D.R."/>
            <person name="Dinh H."/>
            <person name="Forbes L."/>
            <person name="Fowler G."/>
            <person name="Francisco L."/>
            <person name="Fu Q."/>
            <person name="Gubbala S."/>
            <person name="Hale W."/>
            <person name="Han Y."/>
            <person name="Hemphill L."/>
            <person name="Highlander S.K."/>
            <person name="Hirani K."/>
            <person name="Hogues M."/>
            <person name="Jackson L."/>
            <person name="Jakkamsetti A."/>
            <person name="Javaid M."/>
            <person name="Jiang H."/>
            <person name="Korchina V."/>
            <person name="Kovar C."/>
            <person name="Lara F."/>
            <person name="Lee S."/>
            <person name="Mata R."/>
            <person name="Mathew T."/>
            <person name="Moen C."/>
            <person name="Morales K."/>
            <person name="Munidasa M."/>
            <person name="Nazareth L."/>
            <person name="Ngo R."/>
            <person name="Nguyen L."/>
            <person name="Okwuonu G."/>
            <person name="Ongeri F."/>
            <person name="Patil S."/>
            <person name="Petrosino J."/>
            <person name="Pham C."/>
            <person name="Pham P."/>
            <person name="Pu L.-L."/>
            <person name="Puazo M."/>
            <person name="Raj R."/>
            <person name="Reid J."/>
            <person name="Rouhana J."/>
            <person name="Saada N."/>
            <person name="Shang Y."/>
            <person name="Simmons D."/>
            <person name="Thornton R."/>
            <person name="Warren J."/>
            <person name="Weissenberger G."/>
            <person name="Zhang J."/>
            <person name="Zhang L."/>
            <person name="Zhou C."/>
            <person name="Zhu D."/>
            <person name="Muzny D."/>
            <person name="Worley K."/>
            <person name="Gibbs R."/>
        </authorList>
    </citation>
    <scope>NUCLEOTIDE SEQUENCE [LARGE SCALE GENOMIC DNA]</scope>
    <source>
        <strain evidence="11 13">DSM 16041</strain>
    </source>
</reference>
<dbReference type="PROSITE" id="PS01195">
    <property type="entry name" value="PEPT_TRNA_HYDROL_1"/>
    <property type="match status" value="1"/>
</dbReference>
<dbReference type="PANTHER" id="PTHR17224">
    <property type="entry name" value="PEPTIDYL-TRNA HYDROLASE"/>
    <property type="match status" value="1"/>
</dbReference>
<dbReference type="HOGENOM" id="CLU_062456_4_1_9"/>
<feature type="site" description="Discriminates between blocked and unblocked aminoacyl-tRNA" evidence="8">
    <location>
        <position position="31"/>
    </location>
</feature>
<evidence type="ECO:0000313" key="13">
    <source>
        <dbReference type="Proteomes" id="UP000003675"/>
    </source>
</evidence>
<feature type="binding site" evidence="8">
    <location>
        <position position="135"/>
    </location>
    <ligand>
        <name>tRNA</name>
        <dbReference type="ChEBI" id="CHEBI:17843"/>
    </ligand>
</feature>
<sequence>MLDGGVPVRPFCIFNCEGMKKRMKMIVGLGNIGSRYDETRHNTGFMVVDQLARDYQLGAFSHLKQEAVAASGVINGEKVMLVKPTTFMNDSGRAVGPLVDYYQLDLADLVIVNDDLDMPVGRVRLKTHGASGGHNGLKSIINALGTKNFNRVKLGIDHPQHGTVVSHVLGKFTPAERPQFDDAVEEAEHALEDWIKGEDFAQLMNDYN</sequence>
<comment type="subunit">
    <text evidence="8">Monomer.</text>
</comment>
<dbReference type="PANTHER" id="PTHR17224:SF1">
    <property type="entry name" value="PEPTIDYL-TRNA HYDROLASE"/>
    <property type="match status" value="1"/>
</dbReference>
<evidence type="ECO:0000256" key="5">
    <source>
        <dbReference type="ARBA" id="ARBA00038063"/>
    </source>
</evidence>
<dbReference type="GO" id="GO:0006515">
    <property type="term" value="P:protein quality control for misfolded or incompletely synthesized proteins"/>
    <property type="evidence" value="ECO:0007669"/>
    <property type="project" value="UniProtKB-UniRule"/>
</dbReference>
<evidence type="ECO:0000313" key="14">
    <source>
        <dbReference type="Proteomes" id="UP000051883"/>
    </source>
</evidence>
<dbReference type="Gene3D" id="3.40.50.1470">
    <property type="entry name" value="Peptidyl-tRNA hydrolase"/>
    <property type="match status" value="1"/>
</dbReference>
<evidence type="ECO:0000313" key="12">
    <source>
        <dbReference type="EMBL" id="KRK60794.1"/>
    </source>
</evidence>
<keyword evidence="14" id="KW-1185">Reference proteome</keyword>
<dbReference type="GO" id="GO:0004045">
    <property type="term" value="F:peptidyl-tRNA hydrolase activity"/>
    <property type="evidence" value="ECO:0007669"/>
    <property type="project" value="UniProtKB-UniRule"/>
</dbReference>
<gene>
    <name evidence="8 11" type="primary">pth</name>
    <name evidence="12" type="ORF">FC31_GL000832</name>
    <name evidence="11" type="ORF">HMPREF0494_0253</name>
</gene>
<dbReference type="AlphaFoldDB" id="C8P4K9"/>
<comment type="function">
    <text evidence="8">Hydrolyzes ribosome-free peptidyl-tRNAs (with 1 or more amino acids incorporated), which drop off the ribosome during protein synthesis, or as a result of ribosome stalling.</text>
</comment>
<dbReference type="EMBL" id="AZDK01000002">
    <property type="protein sequence ID" value="KRK60794.1"/>
    <property type="molecule type" value="Genomic_DNA"/>
</dbReference>
<dbReference type="HAMAP" id="MF_00083">
    <property type="entry name" value="Pept_tRNA_hydro_bact"/>
    <property type="match status" value="1"/>
</dbReference>
<evidence type="ECO:0000256" key="8">
    <source>
        <dbReference type="HAMAP-Rule" id="MF_00083"/>
    </source>
</evidence>
<dbReference type="Proteomes" id="UP000051883">
    <property type="component" value="Unassembled WGS sequence"/>
</dbReference>
<evidence type="ECO:0000256" key="3">
    <source>
        <dbReference type="ARBA" id="ARBA00022801"/>
    </source>
</evidence>
<evidence type="ECO:0000256" key="9">
    <source>
        <dbReference type="RuleBase" id="RU000673"/>
    </source>
</evidence>
<name>C8P4K9_9LACO</name>
<dbReference type="eggNOG" id="COG0193">
    <property type="taxonomic scope" value="Bacteria"/>
</dbReference>
<comment type="caution">
    <text evidence="11">The sequence shown here is derived from an EMBL/GenBank/DDBJ whole genome shotgun (WGS) entry which is preliminary data.</text>
</comment>
<dbReference type="InterPro" id="IPR001328">
    <property type="entry name" value="Pept_tRNA_hydro"/>
</dbReference>
<comment type="catalytic activity">
    <reaction evidence="6 8 9">
        <text>an N-acyl-L-alpha-aminoacyl-tRNA + H2O = an N-acyl-L-amino acid + a tRNA + H(+)</text>
        <dbReference type="Rhea" id="RHEA:54448"/>
        <dbReference type="Rhea" id="RHEA-COMP:10123"/>
        <dbReference type="Rhea" id="RHEA-COMP:13883"/>
        <dbReference type="ChEBI" id="CHEBI:15377"/>
        <dbReference type="ChEBI" id="CHEBI:15378"/>
        <dbReference type="ChEBI" id="CHEBI:59874"/>
        <dbReference type="ChEBI" id="CHEBI:78442"/>
        <dbReference type="ChEBI" id="CHEBI:138191"/>
        <dbReference type="EC" id="3.1.1.29"/>
    </reaction>
</comment>
<feature type="site" description="Stabilizes the basic form of H active site to accept a proton" evidence="8">
    <location>
        <position position="114"/>
    </location>
</feature>
<dbReference type="EC" id="3.1.1.29" evidence="1 8"/>
<feature type="active site" description="Proton acceptor" evidence="8">
    <location>
        <position position="41"/>
    </location>
</feature>
<keyword evidence="2 8" id="KW-0820">tRNA-binding</keyword>
<dbReference type="EMBL" id="ACLL01000007">
    <property type="protein sequence ID" value="EEW54629.1"/>
    <property type="molecule type" value="Genomic_DNA"/>
</dbReference>
<protein>
    <recommendedName>
        <fullName evidence="7 8">Peptidyl-tRNA hydrolase</fullName>
        <shortName evidence="8">Pth</shortName>
        <ecNumber evidence="1 8">3.1.1.29</ecNumber>
    </recommendedName>
</protein>
<feature type="binding site" evidence="8">
    <location>
        <position position="89"/>
    </location>
    <ligand>
        <name>tRNA</name>
        <dbReference type="ChEBI" id="CHEBI:17843"/>
    </ligand>
</feature>
<dbReference type="Proteomes" id="UP000003675">
    <property type="component" value="Unassembled WGS sequence"/>
</dbReference>
<proteinExistence type="inferred from homology"/>
<dbReference type="GO" id="GO:0005737">
    <property type="term" value="C:cytoplasm"/>
    <property type="evidence" value="ECO:0007669"/>
    <property type="project" value="UniProtKB-SubCell"/>
</dbReference>
<dbReference type="NCBIfam" id="TIGR00447">
    <property type="entry name" value="pth"/>
    <property type="match status" value="1"/>
</dbReference>
<dbReference type="CDD" id="cd00462">
    <property type="entry name" value="PTH"/>
    <property type="match status" value="1"/>
</dbReference>
<evidence type="ECO:0000256" key="2">
    <source>
        <dbReference type="ARBA" id="ARBA00022555"/>
    </source>
</evidence>
<dbReference type="InterPro" id="IPR018171">
    <property type="entry name" value="Pept_tRNA_hydro_CS"/>
</dbReference>
<evidence type="ECO:0000256" key="4">
    <source>
        <dbReference type="ARBA" id="ARBA00022884"/>
    </source>
</evidence>
<evidence type="ECO:0000256" key="1">
    <source>
        <dbReference type="ARBA" id="ARBA00013260"/>
    </source>
</evidence>
<reference evidence="12 14" key="2">
    <citation type="journal article" date="2015" name="Genome Announc.">
        <title>Expanding the biotechnology potential of lactobacilli through comparative genomics of 213 strains and associated genera.</title>
        <authorList>
            <person name="Sun Z."/>
            <person name="Harris H.M."/>
            <person name="McCann A."/>
            <person name="Guo C."/>
            <person name="Argimon S."/>
            <person name="Zhang W."/>
            <person name="Yang X."/>
            <person name="Jeffery I.B."/>
            <person name="Cooney J.C."/>
            <person name="Kagawa T.F."/>
            <person name="Liu W."/>
            <person name="Song Y."/>
            <person name="Salvetti E."/>
            <person name="Wrobel A."/>
            <person name="Rasinkangas P."/>
            <person name="Parkhill J."/>
            <person name="Rea M.C."/>
            <person name="O'Sullivan O."/>
            <person name="Ritari J."/>
            <person name="Douillard F.P."/>
            <person name="Paul Ross R."/>
            <person name="Yang R."/>
            <person name="Briner A.E."/>
            <person name="Felis G.E."/>
            <person name="de Vos W.M."/>
            <person name="Barrangou R."/>
            <person name="Klaenhammer T.R."/>
            <person name="Caufield P.W."/>
            <person name="Cui Y."/>
            <person name="Zhang H."/>
            <person name="O'Toole P.W."/>
        </authorList>
    </citation>
    <scope>NUCLEOTIDE SEQUENCE [LARGE SCALE GENOMIC DNA]</scope>
    <source>
        <strain evidence="12 14">DSM 16041</strain>
    </source>
</reference>
<evidence type="ECO:0000256" key="7">
    <source>
        <dbReference type="ARBA" id="ARBA00050038"/>
    </source>
</evidence>
<evidence type="ECO:0000313" key="11">
    <source>
        <dbReference type="EMBL" id="EEW54629.1"/>
    </source>
</evidence>
<evidence type="ECO:0000256" key="6">
    <source>
        <dbReference type="ARBA" id="ARBA00048707"/>
    </source>
</evidence>
<keyword evidence="8" id="KW-0963">Cytoplasm</keyword>
<dbReference type="FunFam" id="3.40.50.1470:FF:000001">
    <property type="entry name" value="Peptidyl-tRNA hydrolase"/>
    <property type="match status" value="1"/>
</dbReference>
<organism evidence="11 13">
    <name type="scientific">Limosilactobacillus antri DSM 16041</name>
    <dbReference type="NCBI Taxonomy" id="525309"/>
    <lineage>
        <taxon>Bacteria</taxon>
        <taxon>Bacillati</taxon>
        <taxon>Bacillota</taxon>
        <taxon>Bacilli</taxon>
        <taxon>Lactobacillales</taxon>
        <taxon>Lactobacillaceae</taxon>
        <taxon>Limosilactobacillus</taxon>
    </lineage>
</organism>
<comment type="subcellular location">
    <subcellularLocation>
        <location evidence="8">Cytoplasm</location>
    </subcellularLocation>
</comment>
<evidence type="ECO:0000256" key="10">
    <source>
        <dbReference type="RuleBase" id="RU004320"/>
    </source>
</evidence>
<dbReference type="STRING" id="525309.HMPREF0494_0253"/>
<keyword evidence="3 8" id="KW-0378">Hydrolase</keyword>
<feature type="binding site" evidence="8">
    <location>
        <position position="36"/>
    </location>
    <ligand>
        <name>tRNA</name>
        <dbReference type="ChEBI" id="CHEBI:17843"/>
    </ligand>
</feature>